<evidence type="ECO:0000256" key="3">
    <source>
        <dbReference type="ARBA" id="ARBA00022917"/>
    </source>
</evidence>
<dbReference type="SMART" id="SM00653">
    <property type="entry name" value="eIF2B_5"/>
    <property type="match status" value="1"/>
</dbReference>
<dbReference type="PANTHER" id="PTHR23001">
    <property type="entry name" value="EUKARYOTIC TRANSLATION INITIATION FACTOR"/>
    <property type="match status" value="1"/>
</dbReference>
<name>A0A834H1Z5_RHOSS</name>
<proteinExistence type="inferred from homology"/>
<dbReference type="InterPro" id="IPR045196">
    <property type="entry name" value="IF2/IF5"/>
</dbReference>
<evidence type="ECO:0000313" key="5">
    <source>
        <dbReference type="EMBL" id="KAF7140143.1"/>
    </source>
</evidence>
<sequence length="146" mass="16772">MVADFEVIIPVRLNFKVQNDTLSDENENVADDLDAVNCVSFYYFCWCSRMHRQPEHVMTFLLAELGTSGSLDGLQRLVVKGRFAPKIFEGILRRYGNGYVICNGCKSPDTILSKENQLFFLRCEKVLVFKYLYVCKAMVLYIKTSS</sequence>
<dbReference type="Gene3D" id="3.30.30.170">
    <property type="match status" value="1"/>
</dbReference>
<evidence type="ECO:0000256" key="1">
    <source>
        <dbReference type="ARBA" id="ARBA00010397"/>
    </source>
</evidence>
<dbReference type="SUPFAM" id="SSF75689">
    <property type="entry name" value="Zinc-binding domain of translation initiation factor 2 beta"/>
    <property type="match status" value="1"/>
</dbReference>
<dbReference type="SUPFAM" id="SSF100966">
    <property type="entry name" value="Translation initiation factor 2 beta, aIF2beta, N-terminal domain"/>
    <property type="match status" value="1"/>
</dbReference>
<keyword evidence="6" id="KW-1185">Reference proteome</keyword>
<comment type="caution">
    <text evidence="5">The sequence shown here is derived from an EMBL/GenBank/DDBJ whole genome shotgun (WGS) entry which is preliminary data.</text>
</comment>
<accession>A0A834H1Z5</accession>
<evidence type="ECO:0000259" key="4">
    <source>
        <dbReference type="SMART" id="SM00653"/>
    </source>
</evidence>
<reference evidence="5" key="1">
    <citation type="submission" date="2019-11" db="EMBL/GenBank/DDBJ databases">
        <authorList>
            <person name="Liu Y."/>
            <person name="Hou J."/>
            <person name="Li T.-Q."/>
            <person name="Guan C.-H."/>
            <person name="Wu X."/>
            <person name="Wu H.-Z."/>
            <person name="Ling F."/>
            <person name="Zhang R."/>
            <person name="Shi X.-G."/>
            <person name="Ren J.-P."/>
            <person name="Chen E.-F."/>
            <person name="Sun J.-M."/>
        </authorList>
    </citation>
    <scope>NUCLEOTIDE SEQUENCE</scope>
    <source>
        <strain evidence="5">Adult_tree_wgs_1</strain>
        <tissue evidence="5">Leaves</tissue>
    </source>
</reference>
<dbReference type="Proteomes" id="UP000626092">
    <property type="component" value="Unassembled WGS sequence"/>
</dbReference>
<dbReference type="OrthoDB" id="10255414at2759"/>
<keyword evidence="3" id="KW-0648">Protein biosynthesis</keyword>
<dbReference type="EMBL" id="WJXA01000006">
    <property type="protein sequence ID" value="KAF7140143.1"/>
    <property type="molecule type" value="Genomic_DNA"/>
</dbReference>
<dbReference type="GO" id="GO:0031369">
    <property type="term" value="F:translation initiation factor binding"/>
    <property type="evidence" value="ECO:0007669"/>
    <property type="project" value="TreeGrafter"/>
</dbReference>
<dbReference type="GO" id="GO:0003729">
    <property type="term" value="F:mRNA binding"/>
    <property type="evidence" value="ECO:0007669"/>
    <property type="project" value="TreeGrafter"/>
</dbReference>
<dbReference type="GO" id="GO:0001731">
    <property type="term" value="P:formation of translation preinitiation complex"/>
    <property type="evidence" value="ECO:0007669"/>
    <property type="project" value="TreeGrafter"/>
</dbReference>
<organism evidence="5 6">
    <name type="scientific">Rhododendron simsii</name>
    <name type="common">Sims's rhododendron</name>
    <dbReference type="NCBI Taxonomy" id="118357"/>
    <lineage>
        <taxon>Eukaryota</taxon>
        <taxon>Viridiplantae</taxon>
        <taxon>Streptophyta</taxon>
        <taxon>Embryophyta</taxon>
        <taxon>Tracheophyta</taxon>
        <taxon>Spermatophyta</taxon>
        <taxon>Magnoliopsida</taxon>
        <taxon>eudicotyledons</taxon>
        <taxon>Gunneridae</taxon>
        <taxon>Pentapetalae</taxon>
        <taxon>asterids</taxon>
        <taxon>Ericales</taxon>
        <taxon>Ericaceae</taxon>
        <taxon>Ericoideae</taxon>
        <taxon>Rhodoreae</taxon>
        <taxon>Rhododendron</taxon>
    </lineage>
</organism>
<dbReference type="GO" id="GO:0005850">
    <property type="term" value="C:eukaryotic translation initiation factor 2 complex"/>
    <property type="evidence" value="ECO:0007669"/>
    <property type="project" value="TreeGrafter"/>
</dbReference>
<dbReference type="InterPro" id="IPR016189">
    <property type="entry name" value="Transl_init_fac_IF2/IF5_N"/>
</dbReference>
<protein>
    <recommendedName>
        <fullName evidence="4">Translation initiation factor IF2/IF5 domain-containing protein</fullName>
    </recommendedName>
</protein>
<dbReference type="AlphaFoldDB" id="A0A834H1Z5"/>
<evidence type="ECO:0000313" key="6">
    <source>
        <dbReference type="Proteomes" id="UP000626092"/>
    </source>
</evidence>
<evidence type="ECO:0000256" key="2">
    <source>
        <dbReference type="ARBA" id="ARBA00022540"/>
    </source>
</evidence>
<dbReference type="Pfam" id="PF01873">
    <property type="entry name" value="eIF-5_eIF-2B"/>
    <property type="match status" value="1"/>
</dbReference>
<feature type="domain" description="Translation initiation factor IF2/IF5" evidence="4">
    <location>
        <begin position="12"/>
        <end position="138"/>
    </location>
</feature>
<comment type="similarity">
    <text evidence="1">Belongs to the eIF-2-beta/eIF-5 family.</text>
</comment>
<dbReference type="InterPro" id="IPR002735">
    <property type="entry name" value="Transl_init_fac_IF2/IF5_dom"/>
</dbReference>
<dbReference type="PANTHER" id="PTHR23001:SF3">
    <property type="entry name" value="EUKARYOTIC TRANSLATION INITIATION FACTOR 2 SUBUNIT 2"/>
    <property type="match status" value="1"/>
</dbReference>
<gene>
    <name evidence="5" type="ORF">RHSIM_Rhsim06G0111900</name>
</gene>
<dbReference type="InterPro" id="IPR016190">
    <property type="entry name" value="Transl_init_fac_IF2/IF5_Zn-bd"/>
</dbReference>
<keyword evidence="2" id="KW-0396">Initiation factor</keyword>
<dbReference type="GO" id="GO:0003743">
    <property type="term" value="F:translation initiation factor activity"/>
    <property type="evidence" value="ECO:0007669"/>
    <property type="project" value="UniProtKB-KW"/>
</dbReference>